<dbReference type="Gene3D" id="3.10.330.10">
    <property type="match status" value="1"/>
</dbReference>
<accession>A0A166HSG1</accession>
<keyword evidence="2" id="KW-1185">Reference proteome</keyword>
<organism evidence="1 2">
    <name type="scientific">Athelia psychrophila</name>
    <dbReference type="NCBI Taxonomy" id="1759441"/>
    <lineage>
        <taxon>Eukaryota</taxon>
        <taxon>Fungi</taxon>
        <taxon>Dikarya</taxon>
        <taxon>Basidiomycota</taxon>
        <taxon>Agaricomycotina</taxon>
        <taxon>Agaricomycetes</taxon>
        <taxon>Agaricomycetidae</taxon>
        <taxon>Atheliales</taxon>
        <taxon>Atheliaceae</taxon>
        <taxon>Athelia</taxon>
    </lineage>
</organism>
<dbReference type="Proteomes" id="UP000076532">
    <property type="component" value="Unassembled WGS sequence"/>
</dbReference>
<evidence type="ECO:0000313" key="2">
    <source>
        <dbReference type="Proteomes" id="UP000076532"/>
    </source>
</evidence>
<gene>
    <name evidence="1" type="ORF">FIBSPDRAFT_955717</name>
</gene>
<name>A0A166HSG1_9AGAM</name>
<dbReference type="EMBL" id="KV417566">
    <property type="protein sequence ID" value="KZP19182.1"/>
    <property type="molecule type" value="Genomic_DNA"/>
</dbReference>
<dbReference type="OrthoDB" id="2187at2759"/>
<proteinExistence type="predicted"/>
<dbReference type="AlphaFoldDB" id="A0A166HSG1"/>
<protein>
    <submittedName>
        <fullName evidence="1">Uncharacterized protein</fullName>
    </submittedName>
</protein>
<dbReference type="STRING" id="436010.A0A166HSG1"/>
<evidence type="ECO:0000313" key="1">
    <source>
        <dbReference type="EMBL" id="KZP19182.1"/>
    </source>
</evidence>
<reference evidence="1 2" key="1">
    <citation type="journal article" date="2016" name="Mol. Biol. Evol.">
        <title>Comparative Genomics of Early-Diverging Mushroom-Forming Fungi Provides Insights into the Origins of Lignocellulose Decay Capabilities.</title>
        <authorList>
            <person name="Nagy L.G."/>
            <person name="Riley R."/>
            <person name="Tritt A."/>
            <person name="Adam C."/>
            <person name="Daum C."/>
            <person name="Floudas D."/>
            <person name="Sun H."/>
            <person name="Yadav J.S."/>
            <person name="Pangilinan J."/>
            <person name="Larsson K.H."/>
            <person name="Matsuura K."/>
            <person name="Barry K."/>
            <person name="Labutti K."/>
            <person name="Kuo R."/>
            <person name="Ohm R.A."/>
            <person name="Bhattacharya S.S."/>
            <person name="Shirouzu T."/>
            <person name="Yoshinaga Y."/>
            <person name="Martin F.M."/>
            <person name="Grigoriev I.V."/>
            <person name="Hibbett D.S."/>
        </authorList>
    </citation>
    <scope>NUCLEOTIDE SEQUENCE [LARGE SCALE GENOMIC DNA]</scope>
    <source>
        <strain evidence="1 2">CBS 109695</strain>
    </source>
</reference>
<sequence length="111" mass="11906">MRLQEIHAGHIEGTLLGPVRVAKIGQEISSAPESAYESVVNLDPQSKSDALLLTTDTEVHIAPKLRNSAFASPKTPQAATSTHENAHWFVSAPVDKFLRRSCACSPSPSTT</sequence>